<sequence>MSFWEQIRWTWRWTFLGPLPENFLKCSPASDNEDEGLSYVDESLDFIPGDYLGNTDLHVAEGYMNYNEDNTRVIYGEFPNIIT</sequence>
<dbReference type="EMBL" id="KV784353">
    <property type="protein sequence ID" value="OEU22240.1"/>
    <property type="molecule type" value="Genomic_DNA"/>
</dbReference>
<reference evidence="1 2" key="1">
    <citation type="submission" date="2016-09" db="EMBL/GenBank/DDBJ databases">
        <title>Extensive genetic diversity and differential bi-allelic expression allows diatom success in the polar Southern Ocean.</title>
        <authorList>
            <consortium name="DOE Joint Genome Institute"/>
            <person name="Mock T."/>
            <person name="Otillar R.P."/>
            <person name="Strauss J."/>
            <person name="Dupont C."/>
            <person name="Frickenhaus S."/>
            <person name="Maumus F."/>
            <person name="Mcmullan M."/>
            <person name="Sanges R."/>
            <person name="Schmutz J."/>
            <person name="Toseland A."/>
            <person name="Valas R."/>
            <person name="Veluchamy A."/>
            <person name="Ward B.J."/>
            <person name="Allen A."/>
            <person name="Barry K."/>
            <person name="Falciatore A."/>
            <person name="Ferrante M."/>
            <person name="Fortunato A.E."/>
            <person name="Gloeckner G."/>
            <person name="Gruber A."/>
            <person name="Hipkin R."/>
            <person name="Janech M."/>
            <person name="Kroth P."/>
            <person name="Leese F."/>
            <person name="Lindquist E."/>
            <person name="Lyon B.R."/>
            <person name="Martin J."/>
            <person name="Mayer C."/>
            <person name="Parker M."/>
            <person name="Quesneville H."/>
            <person name="Raymond J."/>
            <person name="Uhlig C."/>
            <person name="Valentin K.U."/>
            <person name="Worden A.Z."/>
            <person name="Armbrust E.V."/>
            <person name="Bowler C."/>
            <person name="Green B."/>
            <person name="Moulton V."/>
            <person name="Van Oosterhout C."/>
            <person name="Grigoriev I."/>
        </authorList>
    </citation>
    <scope>NUCLEOTIDE SEQUENCE [LARGE SCALE GENOMIC DNA]</scope>
    <source>
        <strain evidence="1 2">CCMP1102</strain>
    </source>
</reference>
<gene>
    <name evidence="1" type="ORF">FRACYDRAFT_267201</name>
</gene>
<dbReference type="Proteomes" id="UP000095751">
    <property type="component" value="Unassembled WGS sequence"/>
</dbReference>
<proteinExistence type="predicted"/>
<organism evidence="1 2">
    <name type="scientific">Fragilariopsis cylindrus CCMP1102</name>
    <dbReference type="NCBI Taxonomy" id="635003"/>
    <lineage>
        <taxon>Eukaryota</taxon>
        <taxon>Sar</taxon>
        <taxon>Stramenopiles</taxon>
        <taxon>Ochrophyta</taxon>
        <taxon>Bacillariophyta</taxon>
        <taxon>Bacillariophyceae</taxon>
        <taxon>Bacillariophycidae</taxon>
        <taxon>Bacillariales</taxon>
        <taxon>Bacillariaceae</taxon>
        <taxon>Fragilariopsis</taxon>
    </lineage>
</organism>
<keyword evidence="2" id="KW-1185">Reference proteome</keyword>
<dbReference type="AlphaFoldDB" id="A0A1E7FVQ5"/>
<protein>
    <submittedName>
        <fullName evidence="1">Uncharacterized protein</fullName>
    </submittedName>
</protein>
<evidence type="ECO:0000313" key="2">
    <source>
        <dbReference type="Proteomes" id="UP000095751"/>
    </source>
</evidence>
<dbReference type="KEGG" id="fcy:FRACYDRAFT_267201"/>
<accession>A0A1E7FVQ5</accession>
<evidence type="ECO:0000313" key="1">
    <source>
        <dbReference type="EMBL" id="OEU22240.1"/>
    </source>
</evidence>
<name>A0A1E7FVQ5_9STRA</name>
<dbReference type="InParanoid" id="A0A1E7FVQ5"/>